<dbReference type="InterPro" id="IPR057191">
    <property type="entry name" value="DUF7869"/>
</dbReference>
<name>A0AAW1V4T8_9CUCU</name>
<dbReference type="PANTHER" id="PTHR34415">
    <property type="entry name" value="INTEGRASE CATALYTIC DOMAIN-CONTAINING PROTEIN"/>
    <property type="match status" value="1"/>
</dbReference>
<dbReference type="EMBL" id="JARQZJ010000106">
    <property type="protein sequence ID" value="KAK9887195.1"/>
    <property type="molecule type" value="Genomic_DNA"/>
</dbReference>
<protein>
    <recommendedName>
        <fullName evidence="1">DUF7869 domain-containing protein</fullName>
    </recommendedName>
</protein>
<dbReference type="Proteomes" id="UP001431783">
    <property type="component" value="Unassembled WGS sequence"/>
</dbReference>
<organism evidence="2 3">
    <name type="scientific">Henosepilachna vigintioctopunctata</name>
    <dbReference type="NCBI Taxonomy" id="420089"/>
    <lineage>
        <taxon>Eukaryota</taxon>
        <taxon>Metazoa</taxon>
        <taxon>Ecdysozoa</taxon>
        <taxon>Arthropoda</taxon>
        <taxon>Hexapoda</taxon>
        <taxon>Insecta</taxon>
        <taxon>Pterygota</taxon>
        <taxon>Neoptera</taxon>
        <taxon>Endopterygota</taxon>
        <taxon>Coleoptera</taxon>
        <taxon>Polyphaga</taxon>
        <taxon>Cucujiformia</taxon>
        <taxon>Coccinelloidea</taxon>
        <taxon>Coccinellidae</taxon>
        <taxon>Epilachninae</taxon>
        <taxon>Epilachnini</taxon>
        <taxon>Henosepilachna</taxon>
    </lineage>
</organism>
<evidence type="ECO:0000313" key="2">
    <source>
        <dbReference type="EMBL" id="KAK9887195.1"/>
    </source>
</evidence>
<evidence type="ECO:0000313" key="3">
    <source>
        <dbReference type="Proteomes" id="UP001431783"/>
    </source>
</evidence>
<feature type="domain" description="DUF7869" evidence="1">
    <location>
        <begin position="5"/>
        <end position="104"/>
    </location>
</feature>
<accession>A0AAW1V4T8</accession>
<proteinExistence type="predicted"/>
<dbReference type="PANTHER" id="PTHR34415:SF1">
    <property type="entry name" value="INTEGRASE CATALYTIC DOMAIN-CONTAINING PROTEIN"/>
    <property type="match status" value="1"/>
</dbReference>
<dbReference type="Pfam" id="PF25273">
    <property type="entry name" value="DUF7869"/>
    <property type="match status" value="1"/>
</dbReference>
<gene>
    <name evidence="2" type="ORF">WA026_021037</name>
</gene>
<keyword evidence="3" id="KW-1185">Reference proteome</keyword>
<dbReference type="AlphaFoldDB" id="A0AAW1V4T8"/>
<sequence>MSSKTLKRNAVIWSDNCMNRIVLFALIYSVANGIYDRIDHKYLVSGHSLMSCDRDFAQIEKRKKVVQCFEPKDVEKMIRESCHKSPFHVVNMNMDDFKDFIEASEDFLNTAKLKISTVSWI</sequence>
<reference evidence="2 3" key="1">
    <citation type="submission" date="2023-03" db="EMBL/GenBank/DDBJ databases">
        <title>Genome insight into feeding habits of ladybird beetles.</title>
        <authorList>
            <person name="Li H.-S."/>
            <person name="Huang Y.-H."/>
            <person name="Pang H."/>
        </authorList>
    </citation>
    <scope>NUCLEOTIDE SEQUENCE [LARGE SCALE GENOMIC DNA]</scope>
    <source>
        <strain evidence="2">SYSU_2023b</strain>
        <tissue evidence="2">Whole body</tissue>
    </source>
</reference>
<evidence type="ECO:0000259" key="1">
    <source>
        <dbReference type="Pfam" id="PF25273"/>
    </source>
</evidence>
<comment type="caution">
    <text evidence="2">The sequence shown here is derived from an EMBL/GenBank/DDBJ whole genome shotgun (WGS) entry which is preliminary data.</text>
</comment>